<feature type="region of interest" description="Disordered" evidence="9">
    <location>
        <begin position="479"/>
        <end position="507"/>
    </location>
</feature>
<keyword evidence="7" id="KW-0206">Cytoskeleton</keyword>
<name>A0A1S3J8N4_LINAN</name>
<evidence type="ECO:0000256" key="8">
    <source>
        <dbReference type="ARBA" id="ARBA00048336"/>
    </source>
</evidence>
<evidence type="ECO:0000256" key="1">
    <source>
        <dbReference type="ARBA" id="ARBA00004245"/>
    </source>
</evidence>
<feature type="region of interest" description="Disordered" evidence="9">
    <location>
        <begin position="558"/>
        <end position="644"/>
    </location>
</feature>
<feature type="region of interest" description="Disordered" evidence="9">
    <location>
        <begin position="1065"/>
        <end position="1087"/>
    </location>
</feature>
<evidence type="ECO:0000259" key="12">
    <source>
        <dbReference type="PROSITE" id="PS51998"/>
    </source>
</evidence>
<dbReference type="GO" id="GO:0003779">
    <property type="term" value="F:actin binding"/>
    <property type="evidence" value="ECO:0007669"/>
    <property type="project" value="InterPro"/>
</dbReference>
<keyword evidence="6" id="KW-0904">Protein phosphatase</keyword>
<feature type="domain" description="DEK-C" evidence="12">
    <location>
        <begin position="259"/>
        <end position="314"/>
    </location>
</feature>
<dbReference type="CDD" id="cd11652">
    <property type="entry name" value="SSH-N"/>
    <property type="match status" value="1"/>
</dbReference>
<evidence type="ECO:0000259" key="10">
    <source>
        <dbReference type="PROSITE" id="PS50054"/>
    </source>
</evidence>
<dbReference type="SUPFAM" id="SSF109715">
    <property type="entry name" value="DEK C-terminal domain"/>
    <property type="match status" value="1"/>
</dbReference>
<dbReference type="PROSITE" id="PS00383">
    <property type="entry name" value="TYR_PHOSPHATASE_1"/>
    <property type="match status" value="1"/>
</dbReference>
<dbReference type="InterPro" id="IPR043587">
    <property type="entry name" value="Phosphatase_SSH-like"/>
</dbReference>
<dbReference type="InParanoid" id="A0A1S3J8N4"/>
<comment type="catalytic activity">
    <reaction evidence="8">
        <text>O-phospho-L-threonyl-[protein] + H2O = L-threonyl-[protein] + phosphate</text>
        <dbReference type="Rhea" id="RHEA:47004"/>
        <dbReference type="Rhea" id="RHEA-COMP:11060"/>
        <dbReference type="Rhea" id="RHEA-COMP:11605"/>
        <dbReference type="ChEBI" id="CHEBI:15377"/>
        <dbReference type="ChEBI" id="CHEBI:30013"/>
        <dbReference type="ChEBI" id="CHEBI:43474"/>
        <dbReference type="ChEBI" id="CHEBI:61977"/>
        <dbReference type="EC" id="3.1.3.16"/>
    </reaction>
</comment>
<dbReference type="GO" id="GO:0030837">
    <property type="term" value="P:negative regulation of actin filament polymerization"/>
    <property type="evidence" value="ECO:0007669"/>
    <property type="project" value="InterPro"/>
</dbReference>
<organism evidence="13 14">
    <name type="scientific">Lingula anatina</name>
    <name type="common">Brachiopod</name>
    <name type="synonym">Lingula unguis</name>
    <dbReference type="NCBI Taxonomy" id="7574"/>
    <lineage>
        <taxon>Eukaryota</taxon>
        <taxon>Metazoa</taxon>
        <taxon>Spiralia</taxon>
        <taxon>Lophotrochozoa</taxon>
        <taxon>Brachiopoda</taxon>
        <taxon>Linguliformea</taxon>
        <taxon>Lingulata</taxon>
        <taxon>Lingulida</taxon>
        <taxon>Linguloidea</taxon>
        <taxon>Lingulidae</taxon>
        <taxon>Lingula</taxon>
    </lineage>
</organism>
<proteinExistence type="inferred from homology"/>
<feature type="region of interest" description="Disordered" evidence="9">
    <location>
        <begin position="1294"/>
        <end position="1343"/>
    </location>
</feature>
<evidence type="ECO:0000256" key="3">
    <source>
        <dbReference type="ARBA" id="ARBA00013081"/>
    </source>
</evidence>
<dbReference type="Gene3D" id="3.90.190.10">
    <property type="entry name" value="Protein tyrosine phosphatase superfamily"/>
    <property type="match status" value="1"/>
</dbReference>
<evidence type="ECO:0000256" key="6">
    <source>
        <dbReference type="ARBA" id="ARBA00022912"/>
    </source>
</evidence>
<dbReference type="PROSITE" id="PS51998">
    <property type="entry name" value="DEK_C"/>
    <property type="match status" value="1"/>
</dbReference>
<comment type="subcellular location">
    <subcellularLocation>
        <location evidence="1">Cytoplasm</location>
        <location evidence="1">Cytoskeleton</location>
    </subcellularLocation>
</comment>
<feature type="region of interest" description="Disordered" evidence="9">
    <location>
        <begin position="843"/>
        <end position="881"/>
    </location>
</feature>
<evidence type="ECO:0000313" key="14">
    <source>
        <dbReference type="RefSeq" id="XP_013406760.1"/>
    </source>
</evidence>
<sequence length="1551" mass="171074">MALVTVQRSPSPSNVAESEPSDEVDPAKSPTRQRRSRGALKKLRKLFHTLRFVNKLRFSESYFAVKGAAMILPQLEGRRSIAKGSHGGDIQNHLQAMFYLLRPQDTIKVAVKLESLFPDRNRYLVIVSTNGRQDTEESLILGIDCNDKATVGLVLPVWADTKVSLDGDGGFSVTSNDRHHIFKPVSVQALWSALQCLHKASEVAQQHTYYPHGLTHTWVGFYDSIIQSDRSCLSEWHAMEDIDFTRPNSPLLTLGEERNDTERQIKVKLKEIMLTVDLEEVTSRYLRLQLEEKLKQNLKDYRGYIDEQCLIIMGQLDAPSKIFDYLYLGSEWNASNLEELKKNGVGFILNISREIDNFFPGVFEYYNIRVFDVEESDLLRYWEKTYKFISKAKNSGSKCLVHCRMGISRSSSTVIAFAMKEYGWSLEEALKYVQKKRSIANPNSGFLHQLEIYQGILDASKQRHNSLWRSKSENNLNNLSVLRREEEEEEEEDEEEEEELELPGAESPYLQVPALHPRSQSHEEKKASCILRDQQHPEALEAKDLDRMNLAKFEMDVELSSRSADSMDEVFPDEPSPTAAGPSGSNSFEMSAASQTKKSVSQGASQSHSISDDDQDSSDSESSSESLSDKETDDSSLCSDSDVSEKGATGLYQVASLHATSIPSFQQTKQKPHRKMLGEIPEDKHRSLAPQSKCQPQTPVKRVKSLPNLEELRRRLKRPLQLSLASRPSRFSGVRPDNSWIKSAPETPEAEETERPTFQTESYDKKTCEDTDEVSSVSVSITDSDVTPADAVSDKSDLSSDSEEEMPGNADSKENVKIKDSDTVNANPDVGALYHYEKEQIPWNPGAVKKHRQVIEESSVRHSSVSSDSGSNSMHSSLSGSKEKLVKINIVIDEPEFSNNLLANSEKAVDKKNASEREMDLDEPACKETLVDRNAVIGMKGAPATDSAYTPEASLQQQDAPGSVYEEEEIALTPGLVKKTTQEIEEKYGSLSYNVTALSLASGKPGLSADFLRTPGKGVQRSSSLRVQRVTPKVTLDKGKKTYSPILTPQEAKKGQRKCNFPLQSTNTSNLDSATSDATPIAQGSGVRDETSLPVFKIGQEEVPLAPGLVKKQTTDYESLSSETSQRVTPVPSVLTETTEDVSKDNQRALVGSVKKQTEEIEKKYGGAALDDQQKTSTTADEVALPAYKELEDDIPWAVGTVKQHKEALENISKVATSHGSSGLARADSIGEMNNRYKMNKETLGLIRAIGKHLSESPPEEPQNKVKKVTRNIELKWGIYKKDLHPVKSLKRSLDGERGCSSVGPVGEAAKASPASLDASCDQPSSSGGVSGKEFSRTSVGGKKQMVLLGAKDEDDSQGTKEGVASATPVTVKNLVGKFDVQTPTISESSFSGVLHDKEKLSSSGGQVEMMKSVVPKSKDQAKLQSEKESVAAVQQTTGQSDLVDSQRPSGSRSRSSRPASLASAIPYKKAAGVVSSVKQRPKSCSDDSYTHELSLTPTAGAPQLASALKNSEDFAQCPWKKDRKLQGRSHPLTKLAEQQNIRNNPFYSTM</sequence>
<feature type="region of interest" description="Disordered" evidence="9">
    <location>
        <begin position="660"/>
        <end position="824"/>
    </location>
</feature>
<keyword evidence="13" id="KW-1185">Reference proteome</keyword>
<feature type="compositionally biased region" description="Polar residues" evidence="9">
    <location>
        <begin position="1065"/>
        <end position="1078"/>
    </location>
</feature>
<dbReference type="STRING" id="7574.A0A1S3J8N4"/>
<evidence type="ECO:0000259" key="11">
    <source>
        <dbReference type="PROSITE" id="PS50056"/>
    </source>
</evidence>
<evidence type="ECO:0000256" key="5">
    <source>
        <dbReference type="ARBA" id="ARBA00022801"/>
    </source>
</evidence>
<keyword evidence="4" id="KW-0963">Cytoplasm</keyword>
<dbReference type="PANTHER" id="PTHR45864:SF2">
    <property type="entry name" value="PROTEIN PHOSPHATASE SLINGSHOT"/>
    <property type="match status" value="1"/>
</dbReference>
<dbReference type="OrthoDB" id="5779068at2759"/>
<feature type="compositionally biased region" description="Low complexity" evidence="9">
    <location>
        <begin position="1446"/>
        <end position="1465"/>
    </location>
</feature>
<feature type="compositionally biased region" description="Polar residues" evidence="9">
    <location>
        <begin position="1"/>
        <end position="16"/>
    </location>
</feature>
<dbReference type="FunFam" id="3.90.190.10:FF:000004">
    <property type="entry name" value="Protein phosphatase Slingshot homolog 2"/>
    <property type="match status" value="1"/>
</dbReference>
<dbReference type="Pfam" id="PF23040">
    <property type="entry name" value="PH_SSH1-like_1st"/>
    <property type="match status" value="1"/>
</dbReference>
<feature type="domain" description="Tyrosine-protein phosphatase" evidence="10">
    <location>
        <begin position="318"/>
        <end position="459"/>
    </location>
</feature>
<evidence type="ECO:0000256" key="4">
    <source>
        <dbReference type="ARBA" id="ARBA00022490"/>
    </source>
</evidence>
<comment type="similarity">
    <text evidence="2">Belongs to the protein-tyrosine phosphatase family.</text>
</comment>
<protein>
    <recommendedName>
        <fullName evidence="3">protein-serine/threonine phosphatase</fullName>
        <ecNumber evidence="3">3.1.3.16</ecNumber>
    </recommendedName>
</protein>
<dbReference type="PANTHER" id="PTHR45864">
    <property type="entry name" value="SLINGSHOT PROTEIN PHOSPHATASE HOMOLOG"/>
    <property type="match status" value="1"/>
</dbReference>
<accession>A0A1S3J8N4</accession>
<dbReference type="GO" id="GO:0005856">
    <property type="term" value="C:cytoskeleton"/>
    <property type="evidence" value="ECO:0007669"/>
    <property type="project" value="UniProtKB-SubCell"/>
</dbReference>
<feature type="compositionally biased region" description="Basic and acidic residues" evidence="9">
    <location>
        <begin position="1417"/>
        <end position="1430"/>
    </location>
</feature>
<evidence type="ECO:0000256" key="7">
    <source>
        <dbReference type="ARBA" id="ARBA00023212"/>
    </source>
</evidence>
<dbReference type="InterPro" id="IPR000387">
    <property type="entry name" value="Tyr_Pase_dom"/>
</dbReference>
<dbReference type="GO" id="GO:0004722">
    <property type="term" value="F:protein serine/threonine phosphatase activity"/>
    <property type="evidence" value="ECO:0007669"/>
    <property type="project" value="UniProtKB-EC"/>
</dbReference>
<evidence type="ECO:0000313" key="13">
    <source>
        <dbReference type="Proteomes" id="UP000085678"/>
    </source>
</evidence>
<feature type="compositionally biased region" description="Basic and acidic residues" evidence="9">
    <location>
        <begin position="811"/>
        <end position="822"/>
    </location>
</feature>
<feature type="region of interest" description="Disordered" evidence="9">
    <location>
        <begin position="1387"/>
        <end position="1465"/>
    </location>
</feature>
<dbReference type="RefSeq" id="XP_013406760.1">
    <property type="nucleotide sequence ID" value="XM_013551306.1"/>
</dbReference>
<dbReference type="SMART" id="SM00195">
    <property type="entry name" value="DSPc"/>
    <property type="match status" value="1"/>
</dbReference>
<feature type="compositionally biased region" description="Acidic residues" evidence="9">
    <location>
        <begin position="486"/>
        <end position="501"/>
    </location>
</feature>
<dbReference type="Pfam" id="PF08766">
    <property type="entry name" value="DEK_C"/>
    <property type="match status" value="1"/>
</dbReference>
<dbReference type="Proteomes" id="UP000085678">
    <property type="component" value="Unplaced"/>
</dbReference>
<dbReference type="InterPro" id="IPR016130">
    <property type="entry name" value="Tyr_Pase_AS"/>
</dbReference>
<dbReference type="PROSITE" id="PS50056">
    <property type="entry name" value="TYR_PHOSPHATASE_2"/>
    <property type="match status" value="1"/>
</dbReference>
<feature type="compositionally biased region" description="Low complexity" evidence="9">
    <location>
        <begin position="861"/>
        <end position="880"/>
    </location>
</feature>
<feature type="compositionally biased region" description="Low complexity" evidence="9">
    <location>
        <begin position="774"/>
        <end position="787"/>
    </location>
</feature>
<reference evidence="14" key="1">
    <citation type="submission" date="2025-08" db="UniProtKB">
        <authorList>
            <consortium name="RefSeq"/>
        </authorList>
    </citation>
    <scope>IDENTIFICATION</scope>
    <source>
        <tissue evidence="14">Gonads</tissue>
    </source>
</reference>
<dbReference type="Pfam" id="PF00782">
    <property type="entry name" value="DSPc"/>
    <property type="match status" value="1"/>
</dbReference>
<evidence type="ECO:0000256" key="9">
    <source>
        <dbReference type="SAM" id="MobiDB-lite"/>
    </source>
</evidence>
<feature type="compositionally biased region" description="Polar residues" evidence="9">
    <location>
        <begin position="689"/>
        <end position="698"/>
    </location>
</feature>
<feature type="domain" description="Tyrosine specific protein phosphatases" evidence="11">
    <location>
        <begin position="379"/>
        <end position="437"/>
    </location>
</feature>
<dbReference type="GeneID" id="106171149"/>
<dbReference type="SUPFAM" id="SSF52799">
    <property type="entry name" value="(Phosphotyrosine protein) phosphatases II"/>
    <property type="match status" value="1"/>
</dbReference>
<dbReference type="InterPro" id="IPR000340">
    <property type="entry name" value="Dual-sp_phosphatase_cat-dom"/>
</dbReference>
<gene>
    <name evidence="14" type="primary">LOC106171149</name>
</gene>
<feature type="region of interest" description="Disordered" evidence="9">
    <location>
        <begin position="1"/>
        <end position="36"/>
    </location>
</feature>
<dbReference type="InterPro" id="IPR043588">
    <property type="entry name" value="SSH-N"/>
</dbReference>
<dbReference type="EC" id="3.1.3.16" evidence="3"/>
<dbReference type="InterPro" id="IPR020422">
    <property type="entry name" value="TYR_PHOSPHATASE_DUAL_dom"/>
</dbReference>
<dbReference type="InterPro" id="IPR029021">
    <property type="entry name" value="Prot-tyrosine_phosphatase-like"/>
</dbReference>
<keyword evidence="5" id="KW-0378">Hydrolase</keyword>
<feature type="compositionally biased region" description="Polar residues" evidence="9">
    <location>
        <begin position="1433"/>
        <end position="1444"/>
    </location>
</feature>
<evidence type="ECO:0000256" key="2">
    <source>
        <dbReference type="ARBA" id="ARBA00009580"/>
    </source>
</evidence>
<dbReference type="KEGG" id="lak:106171149"/>
<feature type="compositionally biased region" description="Polar residues" evidence="9">
    <location>
        <begin position="660"/>
        <end position="669"/>
    </location>
</feature>
<dbReference type="PROSITE" id="PS50054">
    <property type="entry name" value="TYR_PHOSPHATASE_DUAL"/>
    <property type="match status" value="1"/>
</dbReference>
<feature type="compositionally biased region" description="Polar residues" evidence="9">
    <location>
        <begin position="583"/>
        <end position="604"/>
    </location>
</feature>
<dbReference type="InterPro" id="IPR014876">
    <property type="entry name" value="DEK_C"/>
</dbReference>